<evidence type="ECO:0000256" key="4">
    <source>
        <dbReference type="ARBA" id="ARBA00023026"/>
    </source>
</evidence>
<evidence type="ECO:0000256" key="3">
    <source>
        <dbReference type="ARBA" id="ARBA00022913"/>
    </source>
</evidence>
<dbReference type="Pfam" id="PF04829">
    <property type="entry name" value="PT-VENN"/>
    <property type="match status" value="1"/>
</dbReference>
<dbReference type="RefSeq" id="WP_082995577.1">
    <property type="nucleotide sequence ID" value="NZ_CP065728.1"/>
</dbReference>
<evidence type="ECO:0000259" key="5">
    <source>
        <dbReference type="Pfam" id="PF04829"/>
    </source>
</evidence>
<gene>
    <name evidence="6" type="ORF">I6G26_02390</name>
</gene>
<sequence>MYAPNSNGIIGDTVRAVSPQLAYRIGQEFKRKDQEGSAQHLLAHAILGAAVSYATGNNITTGALSGATSEAVAPALSDFLFNTKDPKELTQEQKDTITSIITLGTASIAYGAMGDVSVAVSASEVGKGAVENNATFIDKKNEVKKVILNGDKGIYKCNFQNDKCIDNPIKIGETMFEDAFISPDTGNPVGRVYIGESIDEYIYRLNDKAWSAGFYAEELYAYNSLPGNIYDIKSSYPNHEGKSYHGFLFDGKYITLREGGNILAGMNAATLGIPYEEFQKASGALHAGGKLGLIRHKTTGYTYGTYPRYGEIDYQYLRSKYGYSLGLKRIECNLNNTNSLECKK</sequence>
<name>A0A7T3EYX1_MORNO</name>
<keyword evidence="7" id="KW-1185">Reference proteome</keyword>
<keyword evidence="3" id="KW-1266">Target cell cytoplasm</keyword>
<evidence type="ECO:0000256" key="2">
    <source>
        <dbReference type="ARBA" id="ARBA00022656"/>
    </source>
</evidence>
<evidence type="ECO:0000256" key="1">
    <source>
        <dbReference type="ARBA" id="ARBA00004219"/>
    </source>
</evidence>
<accession>A0A7T3EYX1</accession>
<keyword evidence="4" id="KW-0843">Virulence</keyword>
<evidence type="ECO:0000313" key="7">
    <source>
        <dbReference type="Proteomes" id="UP000594834"/>
    </source>
</evidence>
<reference evidence="6 7" key="1">
    <citation type="submission" date="2020-12" db="EMBL/GenBank/DDBJ databases">
        <title>FDA dAtabase for Regulatory Grade micrObial Sequences (FDA-ARGOS): Supporting development and validation of Infectious Disease Dx tests.</title>
        <authorList>
            <person name="Sproer C."/>
            <person name="Gronow S."/>
            <person name="Severitt S."/>
            <person name="Schroder I."/>
            <person name="Tallon L."/>
            <person name="Sadzewicz L."/>
            <person name="Zhao X."/>
            <person name="Boylan J."/>
            <person name="Ott S."/>
            <person name="Bowen H."/>
            <person name="Vavikolanu K."/>
            <person name="Mehta A."/>
            <person name="Aluvathingal J."/>
            <person name="Nadendla S."/>
            <person name="Lowell S."/>
            <person name="Myers T."/>
            <person name="Yan Y."/>
            <person name="Sichtig H."/>
        </authorList>
    </citation>
    <scope>NUCLEOTIDE SEQUENCE [LARGE SCALE GENOMIC DNA]</scope>
    <source>
        <strain evidence="6 7">FDAARGOS_869</strain>
    </source>
</reference>
<evidence type="ECO:0000313" key="6">
    <source>
        <dbReference type="EMBL" id="QPT44907.1"/>
    </source>
</evidence>
<dbReference type="InterPro" id="IPR006914">
    <property type="entry name" value="VENN_dom"/>
</dbReference>
<organism evidence="6 7">
    <name type="scientific">Moraxella nonliquefaciens</name>
    <dbReference type="NCBI Taxonomy" id="478"/>
    <lineage>
        <taxon>Bacteria</taxon>
        <taxon>Pseudomonadati</taxon>
        <taxon>Pseudomonadota</taxon>
        <taxon>Gammaproteobacteria</taxon>
        <taxon>Moraxellales</taxon>
        <taxon>Moraxellaceae</taxon>
        <taxon>Moraxella</taxon>
    </lineage>
</organism>
<feature type="domain" description="VENN motif-containing" evidence="5">
    <location>
        <begin position="86"/>
        <end position="134"/>
    </location>
</feature>
<proteinExistence type="predicted"/>
<keyword evidence="2" id="KW-0800">Toxin</keyword>
<protein>
    <submittedName>
        <fullName evidence="6">VENN motif pre-toxin domain-containing protein</fullName>
    </submittedName>
</protein>
<dbReference type="Proteomes" id="UP000594834">
    <property type="component" value="Chromosome"/>
</dbReference>
<comment type="subcellular location">
    <subcellularLocation>
        <location evidence="1">Target cell</location>
        <location evidence="1">Target cell cytoplasm</location>
    </subcellularLocation>
</comment>
<dbReference type="EMBL" id="CP065728">
    <property type="protein sequence ID" value="QPT44907.1"/>
    <property type="molecule type" value="Genomic_DNA"/>
</dbReference>